<evidence type="ECO:0000256" key="2">
    <source>
        <dbReference type="ARBA" id="ARBA00022525"/>
    </source>
</evidence>
<dbReference type="InterPro" id="IPR036444">
    <property type="entry name" value="PLipase_A2_dom_sf"/>
</dbReference>
<sequence>MEEVDLEDIASIDFACSKLKHRVLMGTNLLSGFQKWTIMPGTKWCGMGSIASNYSDLGQEVAADICCRAHDHCLDQIHTGATSGNFTNTYSHTLSHCDCDDKFMQCLMRSEDQTADVVGRVFFNIVGAKCFTREEIRSCKRWRLWFCMEY</sequence>
<evidence type="ECO:0000313" key="5">
    <source>
        <dbReference type="Proteomes" id="UP001626550"/>
    </source>
</evidence>
<dbReference type="Proteomes" id="UP001626550">
    <property type="component" value="Unassembled WGS sequence"/>
</dbReference>
<protein>
    <submittedName>
        <fullName evidence="4">Phospholipase A2, group III</fullName>
    </submittedName>
</protein>
<proteinExistence type="predicted"/>
<dbReference type="AlphaFoldDB" id="A0ABD2QJT6"/>
<comment type="subcellular location">
    <subcellularLocation>
        <location evidence="1">Secreted</location>
    </subcellularLocation>
</comment>
<name>A0ABD2QJT6_9PLAT</name>
<accession>A0ABD2QJT6</accession>
<dbReference type="GO" id="GO:0005576">
    <property type="term" value="C:extracellular region"/>
    <property type="evidence" value="ECO:0007669"/>
    <property type="project" value="UniProtKB-SubCell"/>
</dbReference>
<dbReference type="InterPro" id="IPR016090">
    <property type="entry name" value="PLA2-like_dom"/>
</dbReference>
<dbReference type="PROSITE" id="PS00118">
    <property type="entry name" value="PA2_HIS"/>
    <property type="match status" value="1"/>
</dbReference>
<dbReference type="PANTHER" id="PTHR12253">
    <property type="entry name" value="RH14732P"/>
    <property type="match status" value="1"/>
</dbReference>
<gene>
    <name evidence="4" type="primary">PLA2G3</name>
    <name evidence="4" type="ORF">Ciccas_001573</name>
</gene>
<dbReference type="EMBL" id="JBJKFK010000105">
    <property type="protein sequence ID" value="KAL3319757.1"/>
    <property type="molecule type" value="Genomic_DNA"/>
</dbReference>
<feature type="domain" description="Phospholipase A2-like central" evidence="3">
    <location>
        <begin position="38"/>
        <end position="133"/>
    </location>
</feature>
<organism evidence="4 5">
    <name type="scientific">Cichlidogyrus casuarinus</name>
    <dbReference type="NCBI Taxonomy" id="1844966"/>
    <lineage>
        <taxon>Eukaryota</taxon>
        <taxon>Metazoa</taxon>
        <taxon>Spiralia</taxon>
        <taxon>Lophotrochozoa</taxon>
        <taxon>Platyhelminthes</taxon>
        <taxon>Monogenea</taxon>
        <taxon>Monopisthocotylea</taxon>
        <taxon>Dactylogyridea</taxon>
        <taxon>Ancyrocephalidae</taxon>
        <taxon>Cichlidogyrus</taxon>
    </lineage>
</organism>
<evidence type="ECO:0000259" key="3">
    <source>
        <dbReference type="Pfam" id="PF05826"/>
    </source>
</evidence>
<dbReference type="InterPro" id="IPR033113">
    <property type="entry name" value="PLA2_histidine"/>
</dbReference>
<evidence type="ECO:0000313" key="4">
    <source>
        <dbReference type="EMBL" id="KAL3319757.1"/>
    </source>
</evidence>
<comment type="caution">
    <text evidence="4">The sequence shown here is derived from an EMBL/GenBank/DDBJ whole genome shotgun (WGS) entry which is preliminary data.</text>
</comment>
<evidence type="ECO:0000256" key="1">
    <source>
        <dbReference type="ARBA" id="ARBA00004613"/>
    </source>
</evidence>
<dbReference type="Pfam" id="PF05826">
    <property type="entry name" value="Phospholip_A2_2"/>
    <property type="match status" value="1"/>
</dbReference>
<feature type="non-terminal residue" evidence="4">
    <location>
        <position position="150"/>
    </location>
</feature>
<keyword evidence="5" id="KW-1185">Reference proteome</keyword>
<dbReference type="Gene3D" id="1.20.90.10">
    <property type="entry name" value="Phospholipase A2 domain"/>
    <property type="match status" value="1"/>
</dbReference>
<keyword evidence="2" id="KW-0964">Secreted</keyword>
<reference evidence="4 5" key="1">
    <citation type="submission" date="2024-11" db="EMBL/GenBank/DDBJ databases">
        <title>Adaptive evolution of stress response genes in parasites aligns with host niche diversity.</title>
        <authorList>
            <person name="Hahn C."/>
            <person name="Resl P."/>
        </authorList>
    </citation>
    <scope>NUCLEOTIDE SEQUENCE [LARGE SCALE GENOMIC DNA]</scope>
    <source>
        <strain evidence="4">EGGRZ-B1_66</strain>
        <tissue evidence="4">Body</tissue>
    </source>
</reference>
<dbReference type="SUPFAM" id="SSF48619">
    <property type="entry name" value="Phospholipase A2, PLA2"/>
    <property type="match status" value="1"/>
</dbReference>